<evidence type="ECO:0000313" key="2">
    <source>
        <dbReference type="EMBL" id="SPQ25630.1"/>
    </source>
</evidence>
<feature type="compositionally biased region" description="Polar residues" evidence="1">
    <location>
        <begin position="261"/>
        <end position="278"/>
    </location>
</feature>
<evidence type="ECO:0000313" key="3">
    <source>
        <dbReference type="Proteomes" id="UP000289323"/>
    </source>
</evidence>
<protein>
    <submittedName>
        <fullName evidence="2">D8305316-47e4-4d54-b638-66b681982279</fullName>
    </submittedName>
</protein>
<name>A0A446BTC6_9PEZI</name>
<sequence>MPIRIDISDIAIAKDEPQHRLHLWGLHTSAWDDNCIECGNDPVSDAGVAKPGLRCECGEGVYCSEACKQMYTRDATIKCALFRGASLGSRPTRKHRRALIVVPSNSTSTFKLTWLKVKGCRITIDHPAFDGYFGHVGADKCWLDLAVVNPALAGSEAALFTKLGHGIAIGFASNLMNPAPEVAVDLSWANTAWYHDAIQHHGVLWPGPVVFFCFGYDLRDYVKVSPAEPADVERGAEASMSDAEIWRELDTLRRAWYHPGSQPNSDGSSNRGEAKASQSGPMVWKWKIKERGTSIKILDFSRRDLSTVLHYLTLSQLNPAPAVYKRCPTATPACKVVDPNHPARRQLWCRFHPDPQRAERETAAPSAPPASAPDASNDPAELIYAGGVYFPAWPHSARPMAGAFAVGLPWYVHYSMDINPPFRHGLRGAPNNRDKPPGLRPRRSWLQPLLWTVHFAPTDPTRLALAEPQEAACSDNNDDDDVAAVLVRPDGRAIAPHHARALHKYLRYTRPREWARHGPRGFEAYWRTYARVLHAGAGADELGPAGAVPSPYELESEAEFGGGSGAVPPALRPPPPRSLVCYTERALAYMTLEGLGPEEWRRAELERERERILVAIEMYERAGHGF</sequence>
<dbReference type="AlphaFoldDB" id="A0A446BTC6"/>
<gene>
    <name evidence="2" type="ORF">TT172_LOCUS8049</name>
</gene>
<proteinExistence type="predicted"/>
<feature type="region of interest" description="Disordered" evidence="1">
    <location>
        <begin position="356"/>
        <end position="377"/>
    </location>
</feature>
<dbReference type="EMBL" id="OUUZ01000015">
    <property type="protein sequence ID" value="SPQ25630.1"/>
    <property type="molecule type" value="Genomic_DNA"/>
</dbReference>
<reference evidence="2 3" key="1">
    <citation type="submission" date="2018-04" db="EMBL/GenBank/DDBJ databases">
        <authorList>
            <person name="Huttner S."/>
            <person name="Dainat J."/>
        </authorList>
    </citation>
    <scope>NUCLEOTIDE SEQUENCE [LARGE SCALE GENOMIC DNA]</scope>
</reference>
<dbReference type="Proteomes" id="UP000289323">
    <property type="component" value="Unassembled WGS sequence"/>
</dbReference>
<feature type="region of interest" description="Disordered" evidence="1">
    <location>
        <begin position="257"/>
        <end position="278"/>
    </location>
</feature>
<organism evidence="2 3">
    <name type="scientific">Thermothielavioides terrestris</name>
    <dbReference type="NCBI Taxonomy" id="2587410"/>
    <lineage>
        <taxon>Eukaryota</taxon>
        <taxon>Fungi</taxon>
        <taxon>Dikarya</taxon>
        <taxon>Ascomycota</taxon>
        <taxon>Pezizomycotina</taxon>
        <taxon>Sordariomycetes</taxon>
        <taxon>Sordariomycetidae</taxon>
        <taxon>Sordariales</taxon>
        <taxon>Chaetomiaceae</taxon>
        <taxon>Thermothielavioides</taxon>
    </lineage>
</organism>
<evidence type="ECO:0000256" key="1">
    <source>
        <dbReference type="SAM" id="MobiDB-lite"/>
    </source>
</evidence>
<accession>A0A446BTC6</accession>